<accession>A0A1U7XEL6</accession>
<organism evidence="2 3">
    <name type="scientific">Nicotiana sylvestris</name>
    <name type="common">Wood tobacco</name>
    <name type="synonym">South American tobacco</name>
    <dbReference type="NCBI Taxonomy" id="4096"/>
    <lineage>
        <taxon>Eukaryota</taxon>
        <taxon>Viridiplantae</taxon>
        <taxon>Streptophyta</taxon>
        <taxon>Embryophyta</taxon>
        <taxon>Tracheophyta</taxon>
        <taxon>Spermatophyta</taxon>
        <taxon>Magnoliopsida</taxon>
        <taxon>eudicotyledons</taxon>
        <taxon>Gunneridae</taxon>
        <taxon>Pentapetalae</taxon>
        <taxon>asterids</taxon>
        <taxon>lamiids</taxon>
        <taxon>Solanales</taxon>
        <taxon>Solanaceae</taxon>
        <taxon>Nicotianoideae</taxon>
        <taxon>Nicotianeae</taxon>
        <taxon>Nicotiana</taxon>
    </lineage>
</organism>
<reference evidence="3" key="2">
    <citation type="submission" date="2025-08" db="UniProtKB">
        <authorList>
            <consortium name="RefSeq"/>
        </authorList>
    </citation>
    <scope>IDENTIFICATION</scope>
    <source>
        <tissue evidence="3">Leaf</tissue>
    </source>
</reference>
<proteinExistence type="predicted"/>
<dbReference type="Proteomes" id="UP000189701">
    <property type="component" value="Unplaced"/>
</dbReference>
<gene>
    <name evidence="3" type="primary">LOC104237957</name>
</gene>
<dbReference type="AlphaFoldDB" id="A0A1U7XEL6"/>
<name>A0A1U7XEL6_NICSY</name>
<dbReference type="PROSITE" id="PS51257">
    <property type="entry name" value="PROKAR_LIPOPROTEIN"/>
    <property type="match status" value="1"/>
</dbReference>
<dbReference type="GeneID" id="104237957"/>
<keyword evidence="1" id="KW-0472">Membrane</keyword>
<evidence type="ECO:0000313" key="3">
    <source>
        <dbReference type="RefSeq" id="XP_009790497.1"/>
    </source>
</evidence>
<feature type="transmembrane region" description="Helical" evidence="1">
    <location>
        <begin position="12"/>
        <end position="38"/>
    </location>
</feature>
<protein>
    <submittedName>
        <fullName evidence="3">Uncharacterized protein LOC104237957 isoform X2</fullName>
    </submittedName>
</protein>
<evidence type="ECO:0000256" key="1">
    <source>
        <dbReference type="SAM" id="Phobius"/>
    </source>
</evidence>
<keyword evidence="2" id="KW-1185">Reference proteome</keyword>
<keyword evidence="1" id="KW-0812">Transmembrane</keyword>
<keyword evidence="1" id="KW-1133">Transmembrane helix</keyword>
<sequence>MRRLQIVICRVIGYDFLGTIKVTLYIVIIVCSCVYSAFFDFGGKYPLNEARVGGNKSLIELLEDAKSNQLQDFLPTLNKSRKMYARRGQQLTPIMEFAFLQLIDCKIFFSAASMNCLYV</sequence>
<reference evidence="2" key="1">
    <citation type="journal article" date="2013" name="Genome Biol.">
        <title>Reference genomes and transcriptomes of Nicotiana sylvestris and Nicotiana tomentosiformis.</title>
        <authorList>
            <person name="Sierro N."/>
            <person name="Battey J.N."/>
            <person name="Ouadi S."/>
            <person name="Bovet L."/>
            <person name="Goepfert S."/>
            <person name="Bakaher N."/>
            <person name="Peitsch M.C."/>
            <person name="Ivanov N.V."/>
        </authorList>
    </citation>
    <scope>NUCLEOTIDE SEQUENCE [LARGE SCALE GENOMIC DNA]</scope>
</reference>
<evidence type="ECO:0000313" key="2">
    <source>
        <dbReference type="Proteomes" id="UP000189701"/>
    </source>
</evidence>
<dbReference type="RefSeq" id="XP_009790497.1">
    <property type="nucleotide sequence ID" value="XM_009792195.1"/>
</dbReference>